<dbReference type="GO" id="GO:0016791">
    <property type="term" value="F:phosphatase activity"/>
    <property type="evidence" value="ECO:0007669"/>
    <property type="project" value="TreeGrafter"/>
</dbReference>
<evidence type="ECO:0000259" key="2">
    <source>
        <dbReference type="SMART" id="SM00065"/>
    </source>
</evidence>
<name>A0A4Q7V281_PSEST</name>
<proteinExistence type="predicted"/>
<protein>
    <submittedName>
        <fullName evidence="4">GAF domain-containing protein</fullName>
    </submittedName>
</protein>
<dbReference type="InterPro" id="IPR001932">
    <property type="entry name" value="PPM-type_phosphatase-like_dom"/>
</dbReference>
<feature type="domain" description="GAF" evidence="2">
    <location>
        <begin position="37"/>
        <end position="181"/>
    </location>
</feature>
<dbReference type="InterPro" id="IPR052016">
    <property type="entry name" value="Bact_Sigma-Reg"/>
</dbReference>
<keyword evidence="1" id="KW-0378">Hydrolase</keyword>
<dbReference type="SUPFAM" id="SSF81606">
    <property type="entry name" value="PP2C-like"/>
    <property type="match status" value="1"/>
</dbReference>
<evidence type="ECO:0000313" key="4">
    <source>
        <dbReference type="EMBL" id="RZT88466.1"/>
    </source>
</evidence>
<keyword evidence="5" id="KW-1185">Reference proteome</keyword>
<reference evidence="4 5" key="1">
    <citation type="submission" date="2019-02" db="EMBL/GenBank/DDBJ databases">
        <title>Sequencing the genomes of 1000 actinobacteria strains.</title>
        <authorList>
            <person name="Klenk H.-P."/>
        </authorList>
    </citation>
    <scope>NUCLEOTIDE SEQUENCE [LARGE SCALE GENOMIC DNA]</scope>
    <source>
        <strain evidence="4 5">DSM 45779</strain>
    </source>
</reference>
<dbReference type="InterPro" id="IPR036457">
    <property type="entry name" value="PPM-type-like_dom_sf"/>
</dbReference>
<dbReference type="RefSeq" id="WP_130292466.1">
    <property type="nucleotide sequence ID" value="NZ_SHKL01000001.1"/>
</dbReference>
<dbReference type="InterPro" id="IPR003018">
    <property type="entry name" value="GAF"/>
</dbReference>
<feature type="domain" description="PPM-type phosphatase" evidence="3">
    <location>
        <begin position="227"/>
        <end position="447"/>
    </location>
</feature>
<organism evidence="4 5">
    <name type="scientific">Pseudonocardia sediminis</name>
    <dbReference type="NCBI Taxonomy" id="1397368"/>
    <lineage>
        <taxon>Bacteria</taxon>
        <taxon>Bacillati</taxon>
        <taxon>Actinomycetota</taxon>
        <taxon>Actinomycetes</taxon>
        <taxon>Pseudonocardiales</taxon>
        <taxon>Pseudonocardiaceae</taxon>
        <taxon>Pseudonocardia</taxon>
    </lineage>
</organism>
<dbReference type="SUPFAM" id="SSF55781">
    <property type="entry name" value="GAF domain-like"/>
    <property type="match status" value="1"/>
</dbReference>
<dbReference type="SMART" id="SM00065">
    <property type="entry name" value="GAF"/>
    <property type="match status" value="1"/>
</dbReference>
<gene>
    <name evidence="4" type="ORF">EV383_5408</name>
</gene>
<accession>A0A4Q7V281</accession>
<dbReference type="EMBL" id="SHKL01000001">
    <property type="protein sequence ID" value="RZT88466.1"/>
    <property type="molecule type" value="Genomic_DNA"/>
</dbReference>
<evidence type="ECO:0000313" key="5">
    <source>
        <dbReference type="Proteomes" id="UP000291591"/>
    </source>
</evidence>
<dbReference type="PANTHER" id="PTHR43156">
    <property type="entry name" value="STAGE II SPORULATION PROTEIN E-RELATED"/>
    <property type="match status" value="1"/>
</dbReference>
<dbReference type="Pfam" id="PF01590">
    <property type="entry name" value="GAF"/>
    <property type="match status" value="1"/>
</dbReference>
<evidence type="ECO:0000256" key="1">
    <source>
        <dbReference type="ARBA" id="ARBA00022801"/>
    </source>
</evidence>
<dbReference type="AlphaFoldDB" id="A0A4Q7V281"/>
<sequence>MDVIRTPAAPGVPEIAAALLAPERLSAVMATGLLDSPPEQAYDDLVELAQELTGARNAVFTVIDTARSYRKSARGPGPPAGTQEPVHDAPGQLVVALGEPLVVDDAPADERVSGMGIVRSMRVGSVLCLPVYGADEQVIGALCVSHERAHHWSPRVVHLLATVARAIGSQIRLRSSLVDSRRRADQLGVRLADSRRSQADLYTALGESRTQSRALQAGLLPPVLSAIPGADVAAAYVPAGSGTEVIGDFYDLFRAGDDWCAVMGDVCGKGIEAAQIAALARYTIRVTTTWESDPAAVLRRLDTALRAEFGGTFLTATVAVLRPDGAGGLTGTLSSAGHEPVLVLRAGGDIDVVGTGGTMLGVLDAPLLHTETVHLRSGDLMLLYTDGVTEARSGPGAELFGDQRLLDALRTCGGRTAEETVHRIYTGVTDYARGNASDDTAVLAVLAAQQQD</sequence>
<dbReference type="Gene3D" id="3.30.450.40">
    <property type="match status" value="1"/>
</dbReference>
<dbReference type="OrthoDB" id="5241041at2"/>
<comment type="caution">
    <text evidence="4">The sequence shown here is derived from an EMBL/GenBank/DDBJ whole genome shotgun (WGS) entry which is preliminary data.</text>
</comment>
<dbReference type="Proteomes" id="UP000291591">
    <property type="component" value="Unassembled WGS sequence"/>
</dbReference>
<dbReference type="Pfam" id="PF07228">
    <property type="entry name" value="SpoIIE"/>
    <property type="match status" value="1"/>
</dbReference>
<evidence type="ECO:0000259" key="3">
    <source>
        <dbReference type="SMART" id="SM00331"/>
    </source>
</evidence>
<dbReference type="PANTHER" id="PTHR43156:SF2">
    <property type="entry name" value="STAGE II SPORULATION PROTEIN E"/>
    <property type="match status" value="1"/>
</dbReference>
<dbReference type="SMART" id="SM00331">
    <property type="entry name" value="PP2C_SIG"/>
    <property type="match status" value="1"/>
</dbReference>
<dbReference type="InterPro" id="IPR029016">
    <property type="entry name" value="GAF-like_dom_sf"/>
</dbReference>
<dbReference type="Gene3D" id="3.60.40.10">
    <property type="entry name" value="PPM-type phosphatase domain"/>
    <property type="match status" value="1"/>
</dbReference>